<keyword evidence="15" id="KW-1185">Reference proteome</keyword>
<accession>A0A8B8EWC8</accession>
<feature type="active site" description="Nucleophile" evidence="12">
    <location>
        <position position="43"/>
    </location>
</feature>
<keyword evidence="9" id="KW-0044">Antibiotic</keyword>
<gene>
    <name evidence="16" type="primary">LOC111137008</name>
</gene>
<evidence type="ECO:0000256" key="1">
    <source>
        <dbReference type="ARBA" id="ARBA00000632"/>
    </source>
</evidence>
<evidence type="ECO:0000256" key="4">
    <source>
        <dbReference type="ARBA" id="ARBA00022525"/>
    </source>
</evidence>
<feature type="disulfide bond" evidence="13">
    <location>
        <begin position="27"/>
        <end position="134"/>
    </location>
</feature>
<evidence type="ECO:0000256" key="8">
    <source>
        <dbReference type="ARBA" id="ARBA00022801"/>
    </source>
</evidence>
<evidence type="ECO:0000256" key="9">
    <source>
        <dbReference type="ARBA" id="ARBA00023022"/>
    </source>
</evidence>
<dbReference type="KEGG" id="cvn:111137008"/>
<organism evidence="15 16">
    <name type="scientific">Crassostrea virginica</name>
    <name type="common">Eastern oyster</name>
    <dbReference type="NCBI Taxonomy" id="6565"/>
    <lineage>
        <taxon>Eukaryota</taxon>
        <taxon>Metazoa</taxon>
        <taxon>Spiralia</taxon>
        <taxon>Lophotrochozoa</taxon>
        <taxon>Mollusca</taxon>
        <taxon>Bivalvia</taxon>
        <taxon>Autobranchia</taxon>
        <taxon>Pteriomorphia</taxon>
        <taxon>Ostreida</taxon>
        <taxon>Ostreoidea</taxon>
        <taxon>Ostreidae</taxon>
        <taxon>Crassostrea</taxon>
    </lineage>
</organism>
<sequence length="135" mass="14950">MNFLILFCVVASASVVYSSISDQCLRCICEVESGCRAIGCHWDVYSNSCGYFQIKQGYWTDCGSPGHSMESCADNYNCASGCVRSYMDHYIKYNGCADTCESYARMHNGGPNGCKSSHHHATDNYWRLVQAKGCS</sequence>
<dbReference type="InterPro" id="IPR023346">
    <property type="entry name" value="Lysozyme-like_dom_sf"/>
</dbReference>
<dbReference type="GeneID" id="111137008"/>
<keyword evidence="4" id="KW-0964">Secreted</keyword>
<dbReference type="PANTHER" id="PTHR11195">
    <property type="entry name" value="DESTABILASE-RELATED"/>
    <property type="match status" value="1"/>
</dbReference>
<feature type="disulfide bond" evidence="13">
    <location>
        <begin position="62"/>
        <end position="82"/>
    </location>
</feature>
<feature type="disulfide bond" evidence="13">
    <location>
        <begin position="96"/>
        <end position="114"/>
    </location>
</feature>
<evidence type="ECO:0000256" key="11">
    <source>
        <dbReference type="ARBA" id="ARBA00023295"/>
    </source>
</evidence>
<evidence type="ECO:0000256" key="12">
    <source>
        <dbReference type="PIRSR" id="PIRSR608597-1"/>
    </source>
</evidence>
<keyword evidence="10 13" id="KW-1015">Disulfide bond</keyword>
<evidence type="ECO:0000256" key="5">
    <source>
        <dbReference type="ARBA" id="ARBA00022529"/>
    </source>
</evidence>
<dbReference type="SMR" id="A0A8B8EWC8"/>
<dbReference type="Gene3D" id="1.10.530.10">
    <property type="match status" value="1"/>
</dbReference>
<evidence type="ECO:0000256" key="14">
    <source>
        <dbReference type="SAM" id="SignalP"/>
    </source>
</evidence>
<feature type="disulfide bond" evidence="13">
    <location>
        <begin position="72"/>
        <end position="78"/>
    </location>
</feature>
<dbReference type="Pfam" id="PF05497">
    <property type="entry name" value="Destabilase"/>
    <property type="match status" value="1"/>
</dbReference>
<keyword evidence="6" id="KW-0081">Bacteriolytic enzyme</keyword>
<dbReference type="PANTHER" id="PTHR11195:SF13">
    <property type="entry name" value="INVERTEBRATE-TYPE LYSOZYME 2-RELATED"/>
    <property type="match status" value="1"/>
</dbReference>
<keyword evidence="5" id="KW-0929">Antimicrobial</keyword>
<dbReference type="SUPFAM" id="SSF53955">
    <property type="entry name" value="Lysozyme-like"/>
    <property type="match status" value="1"/>
</dbReference>
<dbReference type="AlphaFoldDB" id="A0A8B8EWC8"/>
<feature type="disulfide bond" evidence="13">
    <location>
        <begin position="24"/>
        <end position="100"/>
    </location>
</feature>
<feature type="active site" description="Proton donor" evidence="12">
    <location>
        <position position="32"/>
    </location>
</feature>
<dbReference type="RefSeq" id="XP_022343938.1">
    <property type="nucleotide sequence ID" value="XM_022488230.1"/>
</dbReference>
<comment type="subcellular location">
    <subcellularLocation>
        <location evidence="2">Secreted</location>
    </subcellularLocation>
</comment>
<keyword evidence="11" id="KW-0326">Glycosidase</keyword>
<dbReference type="InterPro" id="IPR008597">
    <property type="entry name" value="Invert_lysozyme"/>
</dbReference>
<reference evidence="16" key="1">
    <citation type="submission" date="2025-08" db="UniProtKB">
        <authorList>
            <consortium name="RefSeq"/>
        </authorList>
    </citation>
    <scope>IDENTIFICATION</scope>
    <source>
        <tissue evidence="16">Whole sample</tissue>
    </source>
</reference>
<dbReference type="Proteomes" id="UP000694844">
    <property type="component" value="Chromosome 5"/>
</dbReference>
<proteinExistence type="predicted"/>
<evidence type="ECO:0000256" key="7">
    <source>
        <dbReference type="ARBA" id="ARBA00022729"/>
    </source>
</evidence>
<feature type="disulfide bond" evidence="13">
    <location>
        <begin position="40"/>
        <end position="49"/>
    </location>
</feature>
<dbReference type="GO" id="GO:0005576">
    <property type="term" value="C:extracellular region"/>
    <property type="evidence" value="ECO:0007669"/>
    <property type="project" value="UniProtKB-SubCell"/>
</dbReference>
<dbReference type="GO" id="GO:0031640">
    <property type="term" value="P:killing of cells of another organism"/>
    <property type="evidence" value="ECO:0007669"/>
    <property type="project" value="UniProtKB-KW"/>
</dbReference>
<dbReference type="EC" id="3.2.1.17" evidence="3"/>
<evidence type="ECO:0000313" key="16">
    <source>
        <dbReference type="RefSeq" id="XP_022343938.1"/>
    </source>
</evidence>
<dbReference type="PROSITE" id="PS51909">
    <property type="entry name" value="LYSOZYME_I"/>
    <property type="match status" value="1"/>
</dbReference>
<comment type="catalytic activity">
    <reaction evidence="1">
        <text>Hydrolysis of (1-&gt;4)-beta-linkages between N-acetylmuramic acid and N-acetyl-D-glucosamine residues in a peptidoglycan and between N-acetyl-D-glucosamine residues in chitodextrins.</text>
        <dbReference type="EC" id="3.2.1.17"/>
    </reaction>
</comment>
<evidence type="ECO:0000256" key="3">
    <source>
        <dbReference type="ARBA" id="ARBA00012732"/>
    </source>
</evidence>
<protein>
    <recommendedName>
        <fullName evidence="3">lysozyme</fullName>
        <ecNumber evidence="3">3.2.1.17</ecNumber>
    </recommendedName>
</protein>
<evidence type="ECO:0000313" key="15">
    <source>
        <dbReference type="Proteomes" id="UP000694844"/>
    </source>
</evidence>
<dbReference type="OrthoDB" id="6337871at2759"/>
<dbReference type="GO" id="GO:0003796">
    <property type="term" value="F:lysozyme activity"/>
    <property type="evidence" value="ECO:0007669"/>
    <property type="project" value="UniProtKB-EC"/>
</dbReference>
<dbReference type="GO" id="GO:0042742">
    <property type="term" value="P:defense response to bacterium"/>
    <property type="evidence" value="ECO:0007669"/>
    <property type="project" value="UniProtKB-KW"/>
</dbReference>
<feature type="disulfide bond" evidence="13">
    <location>
        <begin position="29"/>
        <end position="35"/>
    </location>
</feature>
<name>A0A8B8EWC8_CRAVI</name>
<feature type="chain" id="PRO_5034099113" description="lysozyme" evidence="14">
    <location>
        <begin position="19"/>
        <end position="135"/>
    </location>
</feature>
<keyword evidence="8" id="KW-0378">Hydrolase</keyword>
<keyword evidence="7 14" id="KW-0732">Signal</keyword>
<evidence type="ECO:0000256" key="6">
    <source>
        <dbReference type="ARBA" id="ARBA00022638"/>
    </source>
</evidence>
<feature type="signal peptide" evidence="14">
    <location>
        <begin position="1"/>
        <end position="18"/>
    </location>
</feature>
<evidence type="ECO:0000256" key="13">
    <source>
        <dbReference type="PIRSR" id="PIRSR608597-3"/>
    </source>
</evidence>
<evidence type="ECO:0000256" key="10">
    <source>
        <dbReference type="ARBA" id="ARBA00023157"/>
    </source>
</evidence>
<evidence type="ECO:0000256" key="2">
    <source>
        <dbReference type="ARBA" id="ARBA00004613"/>
    </source>
</evidence>